<organism evidence="2 3">
    <name type="scientific">Geodermatophilus aquaeductus</name>
    <dbReference type="NCBI Taxonomy" id="1564161"/>
    <lineage>
        <taxon>Bacteria</taxon>
        <taxon>Bacillati</taxon>
        <taxon>Actinomycetota</taxon>
        <taxon>Actinomycetes</taxon>
        <taxon>Geodermatophilales</taxon>
        <taxon>Geodermatophilaceae</taxon>
        <taxon>Geodermatophilus</taxon>
    </lineage>
</organism>
<feature type="transmembrane region" description="Helical" evidence="1">
    <location>
        <begin position="42"/>
        <end position="59"/>
    </location>
</feature>
<reference evidence="2 3" key="1">
    <citation type="submission" date="2017-05" db="EMBL/GenBank/DDBJ databases">
        <authorList>
            <person name="Varghese N."/>
            <person name="Submissions S."/>
        </authorList>
    </citation>
    <scope>NUCLEOTIDE SEQUENCE [LARGE SCALE GENOMIC DNA]</scope>
    <source>
        <strain evidence="2 3">DSM 46834</strain>
    </source>
</reference>
<feature type="transmembrane region" description="Helical" evidence="1">
    <location>
        <begin position="95"/>
        <end position="113"/>
    </location>
</feature>
<keyword evidence="1" id="KW-0812">Transmembrane</keyword>
<gene>
    <name evidence="2" type="ORF">SAMN06273567_1074</name>
</gene>
<dbReference type="AlphaFoldDB" id="A0A521F5Y7"/>
<evidence type="ECO:0008006" key="4">
    <source>
        <dbReference type="Google" id="ProtNLM"/>
    </source>
</evidence>
<proteinExistence type="predicted"/>
<sequence>MLGTALRLALLAIGVAQAGLAWPALQRGAGAMSAPVHMAHETGAWNLAVAVAFLAVAAAPNLAAGALPFLASFSVLLAALTLSDLDAGWVHVERAVLHVLVLVGVGLVATVAWRGRRRRRSAASGREAVA</sequence>
<protein>
    <recommendedName>
        <fullName evidence="4">DoxX-like family protein</fullName>
    </recommendedName>
</protein>
<evidence type="ECO:0000256" key="1">
    <source>
        <dbReference type="SAM" id="Phobius"/>
    </source>
</evidence>
<dbReference type="Proteomes" id="UP000317484">
    <property type="component" value="Unassembled WGS sequence"/>
</dbReference>
<keyword evidence="1" id="KW-1133">Transmembrane helix</keyword>
<keyword evidence="3" id="KW-1185">Reference proteome</keyword>
<keyword evidence="1" id="KW-0472">Membrane</keyword>
<dbReference type="EMBL" id="FXTJ01000007">
    <property type="protein sequence ID" value="SMO91051.1"/>
    <property type="molecule type" value="Genomic_DNA"/>
</dbReference>
<evidence type="ECO:0000313" key="3">
    <source>
        <dbReference type="Proteomes" id="UP000317484"/>
    </source>
</evidence>
<accession>A0A521F5Y7</accession>
<name>A0A521F5Y7_9ACTN</name>
<evidence type="ECO:0000313" key="2">
    <source>
        <dbReference type="EMBL" id="SMO91051.1"/>
    </source>
</evidence>